<dbReference type="EMBL" id="DF238805">
    <property type="protein sequence ID" value="GAC96703.1"/>
    <property type="molecule type" value="Genomic_DNA"/>
</dbReference>
<dbReference type="RefSeq" id="XP_012190290.1">
    <property type="nucleotide sequence ID" value="XM_012334900.1"/>
</dbReference>
<gene>
    <name evidence="2" type="ORF">PHSY_004287</name>
</gene>
<accession>R9P5K4</accession>
<evidence type="ECO:0000313" key="3">
    <source>
        <dbReference type="Proteomes" id="UP000014071"/>
    </source>
</evidence>
<feature type="compositionally biased region" description="Basic and acidic residues" evidence="1">
    <location>
        <begin position="43"/>
        <end position="56"/>
    </location>
</feature>
<organism evidence="2 3">
    <name type="scientific">Pseudozyma hubeiensis (strain SY62)</name>
    <name type="common">Yeast</name>
    <dbReference type="NCBI Taxonomy" id="1305764"/>
    <lineage>
        <taxon>Eukaryota</taxon>
        <taxon>Fungi</taxon>
        <taxon>Dikarya</taxon>
        <taxon>Basidiomycota</taxon>
        <taxon>Ustilaginomycotina</taxon>
        <taxon>Ustilaginomycetes</taxon>
        <taxon>Ustilaginales</taxon>
        <taxon>Ustilaginaceae</taxon>
        <taxon>Pseudozyma</taxon>
    </lineage>
</organism>
<dbReference type="HOGENOM" id="CLU_2672143_0_0_1"/>
<evidence type="ECO:0000256" key="1">
    <source>
        <dbReference type="SAM" id="MobiDB-lite"/>
    </source>
</evidence>
<proteinExistence type="predicted"/>
<feature type="region of interest" description="Disordered" evidence="1">
    <location>
        <begin position="43"/>
        <end position="75"/>
    </location>
</feature>
<reference evidence="3" key="1">
    <citation type="journal article" date="2013" name="Genome Announc.">
        <title>Draft genome sequence of the basidiomycetous yeast-like fungus Pseudozyma hubeiensis SY62, which produces an abundant amount of the biosurfactant mannosylerythritol lipids.</title>
        <authorList>
            <person name="Konishi M."/>
            <person name="Hatada Y."/>
            <person name="Horiuchi J."/>
        </authorList>
    </citation>
    <scope>NUCLEOTIDE SEQUENCE [LARGE SCALE GENOMIC DNA]</scope>
    <source>
        <strain evidence="3">SY62</strain>
    </source>
</reference>
<dbReference type="GeneID" id="24109569"/>
<dbReference type="Proteomes" id="UP000014071">
    <property type="component" value="Unassembled WGS sequence"/>
</dbReference>
<feature type="compositionally biased region" description="Basic and acidic residues" evidence="1">
    <location>
        <begin position="64"/>
        <end position="75"/>
    </location>
</feature>
<name>R9P5K4_PSEHS</name>
<protein>
    <submittedName>
        <fullName evidence="2">Uncharacterized protein</fullName>
    </submittedName>
</protein>
<dbReference type="AlphaFoldDB" id="R9P5K4"/>
<sequence>MVAIEVFPVRSNFVVYRTNKFIGQPRKHPLLVAAKLDAKRPLQDVSSDRKLSERDNLSSSRKWKNFERHRDDRSH</sequence>
<keyword evidence="3" id="KW-1185">Reference proteome</keyword>
<evidence type="ECO:0000313" key="2">
    <source>
        <dbReference type="EMBL" id="GAC96703.1"/>
    </source>
</evidence>